<dbReference type="SUPFAM" id="SSF51126">
    <property type="entry name" value="Pectin lyase-like"/>
    <property type="match status" value="1"/>
</dbReference>
<dbReference type="PROSITE" id="PS51257">
    <property type="entry name" value="PROKAR_LIPOPROTEIN"/>
    <property type="match status" value="1"/>
</dbReference>
<gene>
    <name evidence="3" type="ORF">KL86DYS1_31485</name>
</gene>
<dbReference type="Pfam" id="PF13229">
    <property type="entry name" value="Beta_helix"/>
    <property type="match status" value="1"/>
</dbReference>
<dbReference type="SMART" id="SM00710">
    <property type="entry name" value="PbH1"/>
    <property type="match status" value="7"/>
</dbReference>
<dbReference type="Gene3D" id="2.60.120.260">
    <property type="entry name" value="Galactose-binding domain-like"/>
    <property type="match status" value="1"/>
</dbReference>
<feature type="signal peptide" evidence="1">
    <location>
        <begin position="1"/>
        <end position="22"/>
    </location>
</feature>
<dbReference type="AlphaFoldDB" id="A0A212K596"/>
<dbReference type="InterPro" id="IPR039448">
    <property type="entry name" value="Beta_helix"/>
</dbReference>
<evidence type="ECO:0000259" key="2">
    <source>
        <dbReference type="Pfam" id="PF13229"/>
    </source>
</evidence>
<name>A0A212K596_9BACT</name>
<keyword evidence="1" id="KW-0732">Signal</keyword>
<accession>A0A212K596</accession>
<evidence type="ECO:0000313" key="3">
    <source>
        <dbReference type="EMBL" id="SBW06822.1"/>
    </source>
</evidence>
<dbReference type="InterPro" id="IPR011050">
    <property type="entry name" value="Pectin_lyase_fold/virulence"/>
</dbReference>
<protein>
    <recommendedName>
        <fullName evidence="2">Right handed beta helix domain-containing protein</fullName>
    </recommendedName>
</protein>
<dbReference type="EMBL" id="FLUM01000003">
    <property type="protein sequence ID" value="SBW06822.1"/>
    <property type="molecule type" value="Genomic_DNA"/>
</dbReference>
<dbReference type="InterPro" id="IPR006626">
    <property type="entry name" value="PbH1"/>
</dbReference>
<dbReference type="Gene3D" id="2.160.20.10">
    <property type="entry name" value="Single-stranded right-handed beta-helix, Pectin lyase-like"/>
    <property type="match status" value="1"/>
</dbReference>
<sequence>MQIKYILSIMTCLLLMSGSCDGNNDNEDITVPIPNNGEPTTYYISSSIGADTNPGTSAAPWRTLDKINQVTFNPGDKILLKSGDSWNGPITISSKFTGTEILPIVISSYGEGNKPNIKASTGTAILTINNSDYLQVENIDIGNGPGYGLIFGVTDNKKHGNIKVKNVHVHDVPIAGIFFNDGKFNNYNIDIVSCTADNVEMLFAISSGENVNISDCVANNCIYGGFSIISVKGGTIDNCKVLNCGTGNYPNGACGIFLGINDGFVISNTEIAYQKRQADNPDAEAIDFERDNKNVTVKNCYMHDNDGCAIMFFDNMKGLVNEDCIIEDCVFENNSLNASSPRGFEISFSRLDCNNNGTIRNNTFKLNPGIQFITTVDPSVTVTGNKNDKGEPLELAYEAGILIFNNAGFEVPALAEEYQYQPSGGYWTFRKNSGISVNGGAFNPPAIKEGKQIAFLQGDGEISNYIYLSAGSYKLSFSAAYRNSSGIGQGVAIYINNNKIGGDISLTSGTNFENYESDSFSVETGINLIEIRGTYTGDKTAFLDNINVKKLP</sequence>
<organism evidence="3">
    <name type="scientific">uncultured Dysgonomonas sp</name>
    <dbReference type="NCBI Taxonomy" id="206096"/>
    <lineage>
        <taxon>Bacteria</taxon>
        <taxon>Pseudomonadati</taxon>
        <taxon>Bacteroidota</taxon>
        <taxon>Bacteroidia</taxon>
        <taxon>Bacteroidales</taxon>
        <taxon>Dysgonomonadaceae</taxon>
        <taxon>Dysgonomonas</taxon>
        <taxon>environmental samples</taxon>
    </lineage>
</organism>
<feature type="domain" description="Right handed beta helix" evidence="2">
    <location>
        <begin position="186"/>
        <end position="328"/>
    </location>
</feature>
<dbReference type="RefSeq" id="WP_296944339.1">
    <property type="nucleotide sequence ID" value="NZ_LT599032.1"/>
</dbReference>
<evidence type="ECO:0000256" key="1">
    <source>
        <dbReference type="SAM" id="SignalP"/>
    </source>
</evidence>
<proteinExistence type="predicted"/>
<feature type="chain" id="PRO_5012058248" description="Right handed beta helix domain-containing protein" evidence="1">
    <location>
        <begin position="23"/>
        <end position="552"/>
    </location>
</feature>
<reference evidence="3" key="1">
    <citation type="submission" date="2016-04" db="EMBL/GenBank/DDBJ databases">
        <authorList>
            <person name="Evans L.H."/>
            <person name="Alamgir A."/>
            <person name="Owens N."/>
            <person name="Weber N.D."/>
            <person name="Virtaneva K."/>
            <person name="Barbian K."/>
            <person name="Babar A."/>
            <person name="Rosenke K."/>
        </authorList>
    </citation>
    <scope>NUCLEOTIDE SEQUENCE</scope>
    <source>
        <strain evidence="3">86-1</strain>
    </source>
</reference>
<dbReference type="InterPro" id="IPR012334">
    <property type="entry name" value="Pectin_lyas_fold"/>
</dbReference>